<dbReference type="OrthoDB" id="515692at2759"/>
<name>A0A9W9V5H7_9EURO</name>
<reference evidence="3" key="2">
    <citation type="journal article" date="2023" name="IMA Fungus">
        <title>Comparative genomic study of the Penicillium genus elucidates a diverse pangenome and 15 lateral gene transfer events.</title>
        <authorList>
            <person name="Petersen C."/>
            <person name="Sorensen T."/>
            <person name="Nielsen M.R."/>
            <person name="Sondergaard T.E."/>
            <person name="Sorensen J.L."/>
            <person name="Fitzpatrick D.A."/>
            <person name="Frisvad J.C."/>
            <person name="Nielsen K.L."/>
        </authorList>
    </citation>
    <scope>NUCLEOTIDE SEQUENCE</scope>
    <source>
        <strain evidence="3">IBT 29677</strain>
    </source>
</reference>
<dbReference type="EMBL" id="JAPZBU010000013">
    <property type="protein sequence ID" value="KAJ5369668.1"/>
    <property type="molecule type" value="Genomic_DNA"/>
</dbReference>
<organism evidence="3 4">
    <name type="scientific">Penicillium cosmopolitanum</name>
    <dbReference type="NCBI Taxonomy" id="1131564"/>
    <lineage>
        <taxon>Eukaryota</taxon>
        <taxon>Fungi</taxon>
        <taxon>Dikarya</taxon>
        <taxon>Ascomycota</taxon>
        <taxon>Pezizomycotina</taxon>
        <taxon>Eurotiomycetes</taxon>
        <taxon>Eurotiomycetidae</taxon>
        <taxon>Eurotiales</taxon>
        <taxon>Aspergillaceae</taxon>
        <taxon>Penicillium</taxon>
    </lineage>
</organism>
<evidence type="ECO:0000313" key="4">
    <source>
        <dbReference type="Proteomes" id="UP001147747"/>
    </source>
</evidence>
<feature type="domain" description="DUF7730" evidence="2">
    <location>
        <begin position="76"/>
        <end position="271"/>
    </location>
</feature>
<feature type="compositionally biased region" description="Low complexity" evidence="1">
    <location>
        <begin position="45"/>
        <end position="59"/>
    </location>
</feature>
<dbReference type="PANTHER" id="PTHR38790">
    <property type="entry name" value="2EXR DOMAIN-CONTAINING PROTEIN-RELATED"/>
    <property type="match status" value="1"/>
</dbReference>
<proteinExistence type="predicted"/>
<dbReference type="RefSeq" id="XP_056480906.1">
    <property type="nucleotide sequence ID" value="XM_056638917.1"/>
</dbReference>
<sequence>MRHFDAWLVRDPYSIWHYYSTGRKWQDQVCELIHDRAICSPAAPTSTSTSTYTTTTSSTQPLDTPGIDWTKTTPQTTPLLTKLPPEIRSMIWAYVFGSDTLHLVQIKDKIKHVRCTSTSSASTALTHHRHCCPKTPARWRIYDGRIPGHTDRLLYPHTHTDLPSTLSTTPVSLLRTCKAIYAETQTTLYKNSTIDVDDLYTFLSFAGSLSPRARRAVTSLTVQWMPVWTPLSGQEHKGSIYAHTHSDELWVGFWGCVAREFTGLRTLKLSVDLGRFTGMMVGGGPVLVGGGLGQRLKLDVNEGWVKPLLQVRGLEMFDLAVTARCDVASRGGC</sequence>
<dbReference type="GeneID" id="81377897"/>
<protein>
    <recommendedName>
        <fullName evidence="2">DUF7730 domain-containing protein</fullName>
    </recommendedName>
</protein>
<gene>
    <name evidence="3" type="ORF">N7509_014280</name>
</gene>
<keyword evidence="4" id="KW-1185">Reference proteome</keyword>
<comment type="caution">
    <text evidence="3">The sequence shown here is derived from an EMBL/GenBank/DDBJ whole genome shotgun (WGS) entry which is preliminary data.</text>
</comment>
<dbReference type="Proteomes" id="UP001147747">
    <property type="component" value="Unassembled WGS sequence"/>
</dbReference>
<evidence type="ECO:0000256" key="1">
    <source>
        <dbReference type="SAM" id="MobiDB-lite"/>
    </source>
</evidence>
<accession>A0A9W9V5H7</accession>
<dbReference type="PANTHER" id="PTHR38790:SF4">
    <property type="entry name" value="2EXR DOMAIN-CONTAINING PROTEIN"/>
    <property type="match status" value="1"/>
</dbReference>
<reference evidence="3" key="1">
    <citation type="submission" date="2022-12" db="EMBL/GenBank/DDBJ databases">
        <authorList>
            <person name="Petersen C."/>
        </authorList>
    </citation>
    <scope>NUCLEOTIDE SEQUENCE</scope>
    <source>
        <strain evidence="3">IBT 29677</strain>
    </source>
</reference>
<feature type="region of interest" description="Disordered" evidence="1">
    <location>
        <begin position="43"/>
        <end position="65"/>
    </location>
</feature>
<dbReference type="Pfam" id="PF24864">
    <property type="entry name" value="DUF7730"/>
    <property type="match status" value="1"/>
</dbReference>
<dbReference type="AlphaFoldDB" id="A0A9W9V5H7"/>
<dbReference type="InterPro" id="IPR056632">
    <property type="entry name" value="DUF7730"/>
</dbReference>
<evidence type="ECO:0000259" key="2">
    <source>
        <dbReference type="Pfam" id="PF24864"/>
    </source>
</evidence>
<evidence type="ECO:0000313" key="3">
    <source>
        <dbReference type="EMBL" id="KAJ5369668.1"/>
    </source>
</evidence>